<dbReference type="RefSeq" id="WP_108105650.1">
    <property type="nucleotide sequence ID" value="NZ_QASN01000007.1"/>
</dbReference>
<feature type="compositionally biased region" description="Basic and acidic residues" evidence="1">
    <location>
        <begin position="72"/>
        <end position="93"/>
    </location>
</feature>
<name>A0A2T5PCD5_9PSED</name>
<feature type="signal peptide" evidence="2">
    <location>
        <begin position="1"/>
        <end position="19"/>
    </location>
</feature>
<evidence type="ECO:0000256" key="2">
    <source>
        <dbReference type="SAM" id="SignalP"/>
    </source>
</evidence>
<proteinExistence type="predicted"/>
<gene>
    <name evidence="3" type="ORF">DBO85_04445</name>
</gene>
<evidence type="ECO:0000313" key="3">
    <source>
        <dbReference type="EMBL" id="PTU75392.1"/>
    </source>
</evidence>
<keyword evidence="4" id="KW-1185">Reference proteome</keyword>
<evidence type="ECO:0008006" key="5">
    <source>
        <dbReference type="Google" id="ProtNLM"/>
    </source>
</evidence>
<organism evidence="3 4">
    <name type="scientific">Pseudomonas mangrovi</name>
    <dbReference type="NCBI Taxonomy" id="2161748"/>
    <lineage>
        <taxon>Bacteria</taxon>
        <taxon>Pseudomonadati</taxon>
        <taxon>Pseudomonadota</taxon>
        <taxon>Gammaproteobacteria</taxon>
        <taxon>Pseudomonadales</taxon>
        <taxon>Pseudomonadaceae</taxon>
        <taxon>Pseudomonas</taxon>
    </lineage>
</organism>
<comment type="caution">
    <text evidence="3">The sequence shown here is derived from an EMBL/GenBank/DDBJ whole genome shotgun (WGS) entry which is preliminary data.</text>
</comment>
<sequence length="93" mass="10051">MITRLLPSVLLAVSSLALAESPGPTDPSGPRLDPARVPAPAVGRESMDEQIRRGTLITPHDEVEGSDSDDPDTGRPSDSDEHRRQPQPLEHPR</sequence>
<feature type="chain" id="PRO_5015736368" description="Secreted protein" evidence="2">
    <location>
        <begin position="20"/>
        <end position="93"/>
    </location>
</feature>
<feature type="region of interest" description="Disordered" evidence="1">
    <location>
        <begin position="19"/>
        <end position="93"/>
    </location>
</feature>
<accession>A0A2T5PCD5</accession>
<protein>
    <recommendedName>
        <fullName evidence="5">Secreted protein</fullName>
    </recommendedName>
</protein>
<dbReference type="AlphaFoldDB" id="A0A2T5PCD5"/>
<keyword evidence="2" id="KW-0732">Signal</keyword>
<evidence type="ECO:0000256" key="1">
    <source>
        <dbReference type="SAM" id="MobiDB-lite"/>
    </source>
</evidence>
<dbReference type="Proteomes" id="UP000244064">
    <property type="component" value="Unassembled WGS sequence"/>
</dbReference>
<dbReference type="EMBL" id="QASN01000007">
    <property type="protein sequence ID" value="PTU75392.1"/>
    <property type="molecule type" value="Genomic_DNA"/>
</dbReference>
<reference evidence="3 4" key="1">
    <citation type="submission" date="2018-04" db="EMBL/GenBank/DDBJ databases">
        <title>Pseudomonas sp. nov., isolated from mangrove soil.</title>
        <authorList>
            <person name="Chen C."/>
        </authorList>
    </citation>
    <scope>NUCLEOTIDE SEQUENCE [LARGE SCALE GENOMIC DNA]</scope>
    <source>
        <strain evidence="3 4">TC-11</strain>
    </source>
</reference>
<evidence type="ECO:0000313" key="4">
    <source>
        <dbReference type="Proteomes" id="UP000244064"/>
    </source>
</evidence>